<keyword evidence="2" id="KW-1185">Reference proteome</keyword>
<sequence>MFYRYIKSSHFSFFRVRSHFMLIFLKGNSKLYHNPSIQNVPPLCFIGEHALRKSLAFVISFSSKLCFQKRKAAP</sequence>
<reference evidence="1" key="1">
    <citation type="submission" date="2023-11" db="EMBL/GenBank/DDBJ databases">
        <authorList>
            <person name="Poullet M."/>
        </authorList>
    </citation>
    <scope>NUCLEOTIDE SEQUENCE</scope>
    <source>
        <strain evidence="1">E1834</strain>
    </source>
</reference>
<accession>A0ACB1AUU1</accession>
<dbReference type="EMBL" id="CAVMJV010000114">
    <property type="protein sequence ID" value="CAK5103157.1"/>
    <property type="molecule type" value="Genomic_DNA"/>
</dbReference>
<dbReference type="Proteomes" id="UP001497535">
    <property type="component" value="Unassembled WGS sequence"/>
</dbReference>
<protein>
    <submittedName>
        <fullName evidence="1">Uncharacterized protein</fullName>
    </submittedName>
</protein>
<comment type="caution">
    <text evidence="1">The sequence shown here is derived from an EMBL/GenBank/DDBJ whole genome shotgun (WGS) entry which is preliminary data.</text>
</comment>
<organism evidence="1 2">
    <name type="scientific">Meloidogyne enterolobii</name>
    <name type="common">Root-knot nematode worm</name>
    <name type="synonym">Meloidogyne mayaguensis</name>
    <dbReference type="NCBI Taxonomy" id="390850"/>
    <lineage>
        <taxon>Eukaryota</taxon>
        <taxon>Metazoa</taxon>
        <taxon>Ecdysozoa</taxon>
        <taxon>Nematoda</taxon>
        <taxon>Chromadorea</taxon>
        <taxon>Rhabditida</taxon>
        <taxon>Tylenchina</taxon>
        <taxon>Tylenchomorpha</taxon>
        <taxon>Tylenchoidea</taxon>
        <taxon>Meloidogynidae</taxon>
        <taxon>Meloidogyninae</taxon>
        <taxon>Meloidogyne</taxon>
    </lineage>
</organism>
<proteinExistence type="predicted"/>
<gene>
    <name evidence="1" type="ORF">MENTE1834_LOCUS42693</name>
</gene>
<name>A0ACB1AUU1_MELEN</name>
<evidence type="ECO:0000313" key="1">
    <source>
        <dbReference type="EMBL" id="CAK5103157.1"/>
    </source>
</evidence>
<evidence type="ECO:0000313" key="2">
    <source>
        <dbReference type="Proteomes" id="UP001497535"/>
    </source>
</evidence>